<dbReference type="KEGG" id="eiv:EIN_045210"/>
<accession>A0A0A1U4U8</accession>
<protein>
    <submittedName>
        <fullName evidence="1">Uncharacterized protein</fullName>
    </submittedName>
</protein>
<dbReference type="RefSeq" id="XP_004256068.1">
    <property type="nucleotide sequence ID" value="XM_004256020.1"/>
</dbReference>
<reference evidence="1 2" key="1">
    <citation type="submission" date="2012-10" db="EMBL/GenBank/DDBJ databases">
        <authorList>
            <person name="Zafar N."/>
            <person name="Inman J."/>
            <person name="Hall N."/>
            <person name="Lorenzi H."/>
            <person name="Caler E."/>
        </authorList>
    </citation>
    <scope>NUCLEOTIDE SEQUENCE [LARGE SCALE GENOMIC DNA]</scope>
    <source>
        <strain evidence="1 2">IP1</strain>
    </source>
</reference>
<proteinExistence type="predicted"/>
<dbReference type="GeneID" id="14888280"/>
<dbReference type="VEuPathDB" id="AmoebaDB:EIN_045210"/>
<dbReference type="AlphaFoldDB" id="A0A0A1U4U8"/>
<organism evidence="1 2">
    <name type="scientific">Entamoeba invadens IP1</name>
    <dbReference type="NCBI Taxonomy" id="370355"/>
    <lineage>
        <taxon>Eukaryota</taxon>
        <taxon>Amoebozoa</taxon>
        <taxon>Evosea</taxon>
        <taxon>Archamoebae</taxon>
        <taxon>Mastigamoebida</taxon>
        <taxon>Entamoebidae</taxon>
        <taxon>Entamoeba</taxon>
    </lineage>
</organism>
<dbReference type="EMBL" id="KB206664">
    <property type="protein sequence ID" value="ELP89297.1"/>
    <property type="molecule type" value="Genomic_DNA"/>
</dbReference>
<keyword evidence="2" id="KW-1185">Reference proteome</keyword>
<evidence type="ECO:0000313" key="1">
    <source>
        <dbReference type="EMBL" id="ELP89297.1"/>
    </source>
</evidence>
<dbReference type="Proteomes" id="UP000014680">
    <property type="component" value="Unassembled WGS sequence"/>
</dbReference>
<evidence type="ECO:0000313" key="2">
    <source>
        <dbReference type="Proteomes" id="UP000014680"/>
    </source>
</evidence>
<name>A0A0A1U4U8_ENTIV</name>
<sequence length="183" mass="20440">MLTILLVLVSIASARYMVKYDDGEIAIKKFGKCYQSTFNYVKYELNAMYVYTYTSSDCNNWIPSSSQVATEGVIKYNLPDYVAVQYTYNGKSCSISNEDGNPRETLYSGECIRGSKESEQFAIDGKNLVLKTFGNSDCTGSHKDMETIAELDKCVDKSTYSYKITSGAFEVFALLALALAFLF</sequence>
<gene>
    <name evidence="1" type="ORF">EIN_045210</name>
</gene>